<organism evidence="1 2">
    <name type="scientific">Toxoplasma gondii CAST</name>
    <dbReference type="NCBI Taxonomy" id="943122"/>
    <lineage>
        <taxon>Eukaryota</taxon>
        <taxon>Sar</taxon>
        <taxon>Alveolata</taxon>
        <taxon>Apicomplexa</taxon>
        <taxon>Conoidasida</taxon>
        <taxon>Coccidia</taxon>
        <taxon>Eucoccidiorida</taxon>
        <taxon>Eimeriorina</taxon>
        <taxon>Sarcocystidae</taxon>
        <taxon>Toxoplasma</taxon>
    </lineage>
</organism>
<accession>A0A425I1L4</accession>
<feature type="non-terminal residue" evidence="1">
    <location>
        <position position="1"/>
    </location>
</feature>
<feature type="non-terminal residue" evidence="1">
    <location>
        <position position="12"/>
    </location>
</feature>
<evidence type="ECO:0000313" key="2">
    <source>
        <dbReference type="Proteomes" id="UP000284452"/>
    </source>
</evidence>
<reference evidence="1 2" key="1">
    <citation type="submission" date="2017-10" db="EMBL/GenBank/DDBJ databases">
        <authorList>
            <person name="Sibley D."/>
            <person name="Venepally P."/>
            <person name="Karamycheva S."/>
            <person name="Hadjithomas M."/>
            <person name="Khan A."/>
            <person name="Brunk B."/>
            <person name="Roos D."/>
            <person name="Caler E."/>
            <person name="Lorenzi H."/>
        </authorList>
    </citation>
    <scope>NUCLEOTIDE SEQUENCE [LARGE SCALE GENOMIC DNA]</scope>
    <source>
        <strain evidence="1 2">CAST</strain>
    </source>
</reference>
<comment type="caution">
    <text evidence="1">The sequence shown here is derived from an EMBL/GenBank/DDBJ whole genome shotgun (WGS) entry which is preliminary data.</text>
</comment>
<proteinExistence type="predicted"/>
<dbReference type="VEuPathDB" id="ToxoDB:TGCAST_312190C"/>
<gene>
    <name evidence="1" type="ORF">TGCAST_312190C</name>
</gene>
<sequence length="12" mass="1528">TWKFAWSVSREM</sequence>
<protein>
    <submittedName>
        <fullName evidence="1">Uncharacterized protein</fullName>
    </submittedName>
</protein>
<evidence type="ECO:0000313" key="1">
    <source>
        <dbReference type="EMBL" id="RQX72584.1"/>
    </source>
</evidence>
<dbReference type="EMBL" id="AHIV02000811">
    <property type="protein sequence ID" value="RQX72584.1"/>
    <property type="molecule type" value="Genomic_DNA"/>
</dbReference>
<name>A0A425I1L4_TOXGO</name>
<dbReference type="Proteomes" id="UP000284452">
    <property type="component" value="Unassembled WGS sequence"/>
</dbReference>